<organism evidence="3 4">
    <name type="scientific">Evansella vedderi</name>
    <dbReference type="NCBI Taxonomy" id="38282"/>
    <lineage>
        <taxon>Bacteria</taxon>
        <taxon>Bacillati</taxon>
        <taxon>Bacillota</taxon>
        <taxon>Bacilli</taxon>
        <taxon>Bacillales</taxon>
        <taxon>Bacillaceae</taxon>
        <taxon>Evansella</taxon>
    </lineage>
</organism>
<dbReference type="Proteomes" id="UP001230005">
    <property type="component" value="Unassembled WGS sequence"/>
</dbReference>
<dbReference type="InterPro" id="IPR047793">
    <property type="entry name" value="LiaF_C"/>
</dbReference>
<sequence>MLNRIPTSTFNWIFLIGIALLFIELFFFNSGLVFTLLLFSFLSFIGRKNYHKTIGKVLFWVGIIILFLTIINMLAVRFLVIAAIALFFIHYKKSTDEPEKVDPANSRHQQGTGASQTHENLVYVEPLFRNRFFGSEKTSEKPYQWRDINVHGGFGDKIIDLSNTVLPDDPVISIRQVVGNVKIYVPYDVEVSILHSSLFGRATIFNKKHLQLFNQSLSYQTEDYGTGAPRVKIVTSLMSGDIEVKRI</sequence>
<feature type="domain" description="Cell wall-active antibiotics response LiaF-like C-terminal" evidence="2">
    <location>
        <begin position="132"/>
        <end position="244"/>
    </location>
</feature>
<dbReference type="InterPro" id="IPR016975">
    <property type="entry name" value="Cell_wall_LiaF"/>
</dbReference>
<gene>
    <name evidence="3" type="ORF">J2S74_003921</name>
</gene>
<feature type="transmembrane region" description="Helical" evidence="1">
    <location>
        <begin position="57"/>
        <end position="89"/>
    </location>
</feature>
<keyword evidence="1" id="KW-0812">Transmembrane</keyword>
<dbReference type="Pfam" id="PF09922">
    <property type="entry name" value="LiaF-like_C"/>
    <property type="match status" value="1"/>
</dbReference>
<evidence type="ECO:0000313" key="3">
    <source>
        <dbReference type="EMBL" id="MDQ0256501.1"/>
    </source>
</evidence>
<dbReference type="PIRSF" id="PIRSF031509">
    <property type="entry name" value="Cell_wall_LiaF/YvqF"/>
    <property type="match status" value="1"/>
</dbReference>
<evidence type="ECO:0000259" key="2">
    <source>
        <dbReference type="Pfam" id="PF09922"/>
    </source>
</evidence>
<protein>
    <submittedName>
        <fullName evidence="3">Lia operon protein LiaF</fullName>
    </submittedName>
</protein>
<proteinExistence type="predicted"/>
<reference evidence="3 4" key="1">
    <citation type="submission" date="2023-07" db="EMBL/GenBank/DDBJ databases">
        <title>Genomic Encyclopedia of Type Strains, Phase IV (KMG-IV): sequencing the most valuable type-strain genomes for metagenomic binning, comparative biology and taxonomic classification.</title>
        <authorList>
            <person name="Goeker M."/>
        </authorList>
    </citation>
    <scope>NUCLEOTIDE SEQUENCE [LARGE SCALE GENOMIC DNA]</scope>
    <source>
        <strain evidence="3 4">DSM 9768</strain>
    </source>
</reference>
<dbReference type="RefSeq" id="WP_307328721.1">
    <property type="nucleotide sequence ID" value="NZ_JAUSUG010000017.1"/>
</dbReference>
<dbReference type="InterPro" id="IPR024425">
    <property type="entry name" value="LiaF-like_C"/>
</dbReference>
<dbReference type="EMBL" id="JAUSUG010000017">
    <property type="protein sequence ID" value="MDQ0256501.1"/>
    <property type="molecule type" value="Genomic_DNA"/>
</dbReference>
<comment type="caution">
    <text evidence="3">The sequence shown here is derived from an EMBL/GenBank/DDBJ whole genome shotgun (WGS) entry which is preliminary data.</text>
</comment>
<keyword evidence="4" id="KW-1185">Reference proteome</keyword>
<evidence type="ECO:0000256" key="1">
    <source>
        <dbReference type="SAM" id="Phobius"/>
    </source>
</evidence>
<evidence type="ECO:0000313" key="4">
    <source>
        <dbReference type="Proteomes" id="UP001230005"/>
    </source>
</evidence>
<dbReference type="NCBIfam" id="NF040535">
    <property type="entry name" value="LiaF_C_term"/>
    <property type="match status" value="1"/>
</dbReference>
<feature type="transmembrane region" description="Helical" evidence="1">
    <location>
        <begin position="12"/>
        <end position="45"/>
    </location>
</feature>
<name>A0ABT9ZZ23_9BACI</name>
<keyword evidence="1" id="KW-1133">Transmembrane helix</keyword>
<accession>A0ABT9ZZ23</accession>
<keyword evidence="1" id="KW-0472">Membrane</keyword>